<dbReference type="PANTHER" id="PTHR33232:SF9">
    <property type="entry name" value="PROTEIN SIEVE ELEMENT OCCLUSION B"/>
    <property type="match status" value="1"/>
</dbReference>
<dbReference type="eggNOG" id="ENOG502QRW8">
    <property type="taxonomic scope" value="Eukaryota"/>
</dbReference>
<proteinExistence type="predicted"/>
<dbReference type="InterPro" id="IPR027942">
    <property type="entry name" value="SEO_N"/>
</dbReference>
<evidence type="ECO:0000313" key="4">
    <source>
        <dbReference type="Proteomes" id="UP000008311"/>
    </source>
</evidence>
<evidence type="ECO:0000259" key="2">
    <source>
        <dbReference type="Pfam" id="PF14577"/>
    </source>
</evidence>
<reference evidence="4" key="1">
    <citation type="journal article" date="2010" name="Nat. Biotechnol.">
        <title>Draft genome sequence of the oilseed species Ricinus communis.</title>
        <authorList>
            <person name="Chan A.P."/>
            <person name="Crabtree J."/>
            <person name="Zhao Q."/>
            <person name="Lorenzi H."/>
            <person name="Orvis J."/>
            <person name="Puiu D."/>
            <person name="Melake-Berhan A."/>
            <person name="Jones K.M."/>
            <person name="Redman J."/>
            <person name="Chen G."/>
            <person name="Cahoon E.B."/>
            <person name="Gedil M."/>
            <person name="Stanke M."/>
            <person name="Haas B.J."/>
            <person name="Wortman J.R."/>
            <person name="Fraser-Liggett C.M."/>
            <person name="Ravel J."/>
            <person name="Rabinowicz P.D."/>
        </authorList>
    </citation>
    <scope>NUCLEOTIDE SEQUENCE [LARGE SCALE GENOMIC DNA]</scope>
    <source>
        <strain evidence="4">cv. Hale</strain>
    </source>
</reference>
<dbReference type="PANTHER" id="PTHR33232">
    <property type="entry name" value="PROTEIN SIEVE ELEMENT OCCLUSION B-LIKE"/>
    <property type="match status" value="1"/>
</dbReference>
<evidence type="ECO:0000259" key="1">
    <source>
        <dbReference type="Pfam" id="PF14576"/>
    </source>
</evidence>
<dbReference type="STRING" id="3988.B9SLU2"/>
<dbReference type="InterPro" id="IPR039299">
    <property type="entry name" value="SEOA"/>
</dbReference>
<feature type="domain" description="Sieve element occlusion N-terminal" evidence="1">
    <location>
        <begin position="33"/>
        <end position="266"/>
    </location>
</feature>
<dbReference type="InParanoid" id="B9SLU2"/>
<accession>B9SLU2</accession>
<protein>
    <recommendedName>
        <fullName evidence="5">Protein SIEVE ELEMENT OCCLUSION B</fullName>
    </recommendedName>
</protein>
<dbReference type="Pfam" id="PF14576">
    <property type="entry name" value="SEO_N"/>
    <property type="match status" value="1"/>
</dbReference>
<keyword evidence="4" id="KW-1185">Reference proteome</keyword>
<dbReference type="Pfam" id="PF14577">
    <property type="entry name" value="SEO_C"/>
    <property type="match status" value="1"/>
</dbReference>
<evidence type="ECO:0000313" key="3">
    <source>
        <dbReference type="EMBL" id="EEF35448.1"/>
    </source>
</evidence>
<dbReference type="AlphaFoldDB" id="B9SLU2"/>
<name>B9SLU2_RICCO</name>
<evidence type="ECO:0008006" key="5">
    <source>
        <dbReference type="Google" id="ProtNLM"/>
    </source>
</evidence>
<sequence>MVMWLCQYLQSTINAEAEAEGQKEEKALVTKLSFEAESEAERSKEHKALVAPLPSDIDRISSEICYSTQINGADVDATTLSLFNMLAKYSWDAKLVLTMAAFALNYAKFFLLLRLYPSTNRTIIKTLATIKGLPFIFEYTNESIKCRSDEIDKLIQAMMDATRSVVKFRKLPPVYISLEASALSTALAHIPTVVYLIIRSIVACSTEFASFTNVALGTVRELSELTEKLVQRCNVLKQQLEICQEHIEKKRNVEAYLKLLNCFDTANKDNIESLKAFIKAKDGDLPLFNGATKKEVDINVLRRKNVLLLISGLDISQDELWILKLIFREANIIATRHERQYEVVWVPITNHSVQRTDLMENEIIKNLKYTMPWYSVQNPTLIDKVVIKLIKEVWHFRNNTVLVALDSQGRVVSPYALHLMWIWGSHAFPFTRSRQESLWKDETWRLELLVDGLDATILRWAFEEKHIFIFGGDDVEWVKTFTATAREVAHAARFQLELVYVGNRSKRDKIKQIIDSIEKDKLNTYFWHDLTAIWYFWTRLESMLFCKIQLGNKFEENDGIMQELKKLLSYEKEGRWAMLTRGSNIMVNGAGAKVLHALTEYDPLNDLNSPNQDFGLSFKDHYNKINTGTSVHSCCRFSFPTAARRFPKRTTCPECHRIMAKQIVLSCCHKGISEIPF</sequence>
<gene>
    <name evidence="3" type="ORF">RCOM_0531930</name>
</gene>
<feature type="domain" description="Sieve element occlusion C-terminal" evidence="2">
    <location>
        <begin position="433"/>
        <end position="669"/>
    </location>
</feature>
<dbReference type="EMBL" id="EQ974021">
    <property type="protein sequence ID" value="EEF35448.1"/>
    <property type="molecule type" value="Genomic_DNA"/>
</dbReference>
<dbReference type="GO" id="GO:0010088">
    <property type="term" value="P:phloem development"/>
    <property type="evidence" value="ECO:0007669"/>
    <property type="project" value="InterPro"/>
</dbReference>
<organism evidence="3 4">
    <name type="scientific">Ricinus communis</name>
    <name type="common">Castor bean</name>
    <dbReference type="NCBI Taxonomy" id="3988"/>
    <lineage>
        <taxon>Eukaryota</taxon>
        <taxon>Viridiplantae</taxon>
        <taxon>Streptophyta</taxon>
        <taxon>Embryophyta</taxon>
        <taxon>Tracheophyta</taxon>
        <taxon>Spermatophyta</taxon>
        <taxon>Magnoliopsida</taxon>
        <taxon>eudicotyledons</taxon>
        <taxon>Gunneridae</taxon>
        <taxon>Pentapetalae</taxon>
        <taxon>rosids</taxon>
        <taxon>fabids</taxon>
        <taxon>Malpighiales</taxon>
        <taxon>Euphorbiaceae</taxon>
        <taxon>Acalyphoideae</taxon>
        <taxon>Acalypheae</taxon>
        <taxon>Ricinus</taxon>
    </lineage>
</organism>
<dbReference type="Proteomes" id="UP000008311">
    <property type="component" value="Unassembled WGS sequence"/>
</dbReference>
<dbReference type="InterPro" id="IPR027944">
    <property type="entry name" value="SEO_C"/>
</dbReference>